<evidence type="ECO:0000313" key="1">
    <source>
        <dbReference type="EMBL" id="KAL2342855.1"/>
    </source>
</evidence>
<sequence length="134" mass="14776">MAMINGLREESEAYQRKEEEMCNENARRKKCLVGFGGGVNNENIRLDPVDGVDVVEVHVNGCGVGELKVVVRDLAVVGDLYGVKAYNDEGEGEVVGGTTDEGSEGGLMPKKRENGWWQCVGWHRCPRTKPLRRA</sequence>
<keyword evidence="2" id="KW-1185">Reference proteome</keyword>
<accession>A0ABD1N427</accession>
<gene>
    <name evidence="1" type="ORF">Fmac_004140</name>
</gene>
<dbReference type="AlphaFoldDB" id="A0ABD1N427"/>
<protein>
    <submittedName>
        <fullName evidence="1">Uncharacterized protein</fullName>
    </submittedName>
</protein>
<proteinExistence type="predicted"/>
<evidence type="ECO:0000313" key="2">
    <source>
        <dbReference type="Proteomes" id="UP001603857"/>
    </source>
</evidence>
<name>A0ABD1N427_9FABA</name>
<comment type="caution">
    <text evidence="1">The sequence shown here is derived from an EMBL/GenBank/DDBJ whole genome shotgun (WGS) entry which is preliminary data.</text>
</comment>
<dbReference type="EMBL" id="JBGMDY010000002">
    <property type="protein sequence ID" value="KAL2342855.1"/>
    <property type="molecule type" value="Genomic_DNA"/>
</dbReference>
<organism evidence="1 2">
    <name type="scientific">Flemingia macrophylla</name>
    <dbReference type="NCBI Taxonomy" id="520843"/>
    <lineage>
        <taxon>Eukaryota</taxon>
        <taxon>Viridiplantae</taxon>
        <taxon>Streptophyta</taxon>
        <taxon>Embryophyta</taxon>
        <taxon>Tracheophyta</taxon>
        <taxon>Spermatophyta</taxon>
        <taxon>Magnoliopsida</taxon>
        <taxon>eudicotyledons</taxon>
        <taxon>Gunneridae</taxon>
        <taxon>Pentapetalae</taxon>
        <taxon>rosids</taxon>
        <taxon>fabids</taxon>
        <taxon>Fabales</taxon>
        <taxon>Fabaceae</taxon>
        <taxon>Papilionoideae</taxon>
        <taxon>50 kb inversion clade</taxon>
        <taxon>NPAAA clade</taxon>
        <taxon>indigoferoid/millettioid clade</taxon>
        <taxon>Phaseoleae</taxon>
        <taxon>Flemingia</taxon>
    </lineage>
</organism>
<dbReference type="Proteomes" id="UP001603857">
    <property type="component" value="Unassembled WGS sequence"/>
</dbReference>
<reference evidence="1 2" key="1">
    <citation type="submission" date="2024-08" db="EMBL/GenBank/DDBJ databases">
        <title>Insights into the chromosomal genome structure of Flemingia macrophylla.</title>
        <authorList>
            <person name="Ding Y."/>
            <person name="Zhao Y."/>
            <person name="Bi W."/>
            <person name="Wu M."/>
            <person name="Zhao G."/>
            <person name="Gong Y."/>
            <person name="Li W."/>
            <person name="Zhang P."/>
        </authorList>
    </citation>
    <scope>NUCLEOTIDE SEQUENCE [LARGE SCALE GENOMIC DNA]</scope>
    <source>
        <strain evidence="1">DYQJB</strain>
        <tissue evidence="1">Leaf</tissue>
    </source>
</reference>